<dbReference type="InterPro" id="IPR021109">
    <property type="entry name" value="Peptidase_aspartic_dom_sf"/>
</dbReference>
<dbReference type="KEGG" id="adu:110278678"/>
<reference evidence="2" key="1">
    <citation type="journal article" date="2016" name="Nat. Genet.">
        <title>The genome sequences of Arachis duranensis and Arachis ipaensis, the diploid ancestors of cultivated peanut.</title>
        <authorList>
            <person name="Bertioli D.J."/>
            <person name="Cannon S.B."/>
            <person name="Froenicke L."/>
            <person name="Huang G."/>
            <person name="Farmer A.D."/>
            <person name="Cannon E.K."/>
            <person name="Liu X."/>
            <person name="Gao D."/>
            <person name="Clevenger J."/>
            <person name="Dash S."/>
            <person name="Ren L."/>
            <person name="Moretzsohn M.C."/>
            <person name="Shirasawa K."/>
            <person name="Huang W."/>
            <person name="Vidigal B."/>
            <person name="Abernathy B."/>
            <person name="Chu Y."/>
            <person name="Niederhuth C.E."/>
            <person name="Umale P."/>
            <person name="Araujo A.C."/>
            <person name="Kozik A."/>
            <person name="Kim K.D."/>
            <person name="Burow M.D."/>
            <person name="Varshney R.K."/>
            <person name="Wang X."/>
            <person name="Zhang X."/>
            <person name="Barkley N."/>
            <person name="Guimaraes P.M."/>
            <person name="Isobe S."/>
            <person name="Guo B."/>
            <person name="Liao B."/>
            <person name="Stalker H.T."/>
            <person name="Schmitz R.J."/>
            <person name="Scheffler B.E."/>
            <person name="Leal-Bertioli S.C."/>
            <person name="Xun X."/>
            <person name="Jackson S.A."/>
            <person name="Michelmore R."/>
            <person name="Ozias-Akins P."/>
        </authorList>
    </citation>
    <scope>NUCLEOTIDE SEQUENCE [LARGE SCALE GENOMIC DNA]</scope>
    <source>
        <strain evidence="2">cv. V14167</strain>
    </source>
</reference>
<evidence type="ECO:0000313" key="3">
    <source>
        <dbReference type="RefSeq" id="XP_052114343.1"/>
    </source>
</evidence>
<dbReference type="Gene3D" id="2.40.70.10">
    <property type="entry name" value="Acid Proteases"/>
    <property type="match status" value="1"/>
</dbReference>
<dbReference type="PANTHER" id="PTHR33067:SF15">
    <property type="entry name" value="RNA-DIRECTED DNA POLYMERASE"/>
    <property type="match status" value="1"/>
</dbReference>
<dbReference type="AlphaFoldDB" id="A0A9C6TSW7"/>
<dbReference type="CDD" id="cd00303">
    <property type="entry name" value="retropepsin_like"/>
    <property type="match status" value="1"/>
</dbReference>
<gene>
    <name evidence="3" type="primary">LOC110278678</name>
</gene>
<keyword evidence="2" id="KW-1185">Reference proteome</keyword>
<protein>
    <submittedName>
        <fullName evidence="3">Uncharacterized protein LOC110278678</fullName>
    </submittedName>
</protein>
<reference evidence="3" key="2">
    <citation type="submission" date="2025-08" db="UniProtKB">
        <authorList>
            <consortium name="RefSeq"/>
        </authorList>
    </citation>
    <scope>IDENTIFICATION</scope>
    <source>
        <tissue evidence="3">Whole plant</tissue>
    </source>
</reference>
<proteinExistence type="predicted"/>
<name>A0A9C6TSW7_ARADU</name>
<dbReference type="RefSeq" id="XP_052114343.1">
    <property type="nucleotide sequence ID" value="XM_052258383.1"/>
</dbReference>
<feature type="compositionally biased region" description="Basic and acidic residues" evidence="1">
    <location>
        <begin position="146"/>
        <end position="182"/>
    </location>
</feature>
<sequence length="435" mass="47748">MPLSIFMWLNLAPLKKSAVRFALANKSVITVTGIAEDVLVAIEDLVFPVDFYILEMPPTENRSSSSVLLGRPFLKTFKFKLDAFTGIYSFEVGDKTIKFNLEEAMKHPPEEHSVLRCDVIDEVVAEVREEDHNKLCYHIVKEMDDQEGENEKVVENELRELDEKSKERKGLGGNGKKERGDGRNGAGKEPPLPPLHKERKSASQGTRDGSPLRRPGQPSRCVAVCTSAEETAREGETHEGESGFEAELRSSHRVGALFTSPALLSSPDAIDGGRRREEKRRLAVVVGEPNRCRFGLSERENANRGQAGEPPLLFAIPTVLPITSAIWNCAALPGCRGTPFSSPEEHCCSHLSRVEGERATGGRRTWPSSPLSPETATESSVLGCGFVLVFCARSCSRLVLLSEAVYAAAKMCGLCFEAAFDFGWRRKGLGEAFGL</sequence>
<evidence type="ECO:0000313" key="2">
    <source>
        <dbReference type="Proteomes" id="UP000515211"/>
    </source>
</evidence>
<dbReference type="GeneID" id="110278678"/>
<dbReference type="PANTHER" id="PTHR33067">
    <property type="entry name" value="RNA-DIRECTED DNA POLYMERASE-RELATED"/>
    <property type="match status" value="1"/>
</dbReference>
<feature type="region of interest" description="Disordered" evidence="1">
    <location>
        <begin position="146"/>
        <end position="221"/>
    </location>
</feature>
<evidence type="ECO:0000256" key="1">
    <source>
        <dbReference type="SAM" id="MobiDB-lite"/>
    </source>
</evidence>
<organism evidence="2 3">
    <name type="scientific">Arachis duranensis</name>
    <name type="common">Wild peanut</name>
    <dbReference type="NCBI Taxonomy" id="130453"/>
    <lineage>
        <taxon>Eukaryota</taxon>
        <taxon>Viridiplantae</taxon>
        <taxon>Streptophyta</taxon>
        <taxon>Embryophyta</taxon>
        <taxon>Tracheophyta</taxon>
        <taxon>Spermatophyta</taxon>
        <taxon>Magnoliopsida</taxon>
        <taxon>eudicotyledons</taxon>
        <taxon>Gunneridae</taxon>
        <taxon>Pentapetalae</taxon>
        <taxon>rosids</taxon>
        <taxon>fabids</taxon>
        <taxon>Fabales</taxon>
        <taxon>Fabaceae</taxon>
        <taxon>Papilionoideae</taxon>
        <taxon>50 kb inversion clade</taxon>
        <taxon>dalbergioids sensu lato</taxon>
        <taxon>Dalbergieae</taxon>
        <taxon>Pterocarpus clade</taxon>
        <taxon>Arachis</taxon>
    </lineage>
</organism>
<accession>A0A9C6TSW7</accession>
<dbReference type="Proteomes" id="UP000515211">
    <property type="component" value="Chromosome 3"/>
</dbReference>